<dbReference type="PANTHER" id="PTHR21600">
    <property type="entry name" value="MITOCHONDRIAL RNA PSEUDOURIDINE SYNTHASE"/>
    <property type="match status" value="1"/>
</dbReference>
<evidence type="ECO:0000256" key="1">
    <source>
        <dbReference type="ARBA" id="ARBA00010876"/>
    </source>
</evidence>
<dbReference type="GO" id="GO:0140098">
    <property type="term" value="F:catalytic activity, acting on RNA"/>
    <property type="evidence" value="ECO:0007669"/>
    <property type="project" value="UniProtKB-ARBA"/>
</dbReference>
<dbReference type="AlphaFoldDB" id="F8E7Y0"/>
<dbReference type="InterPro" id="IPR050188">
    <property type="entry name" value="RluA_PseudoU_synthase"/>
</dbReference>
<dbReference type="PROSITE" id="PS01129">
    <property type="entry name" value="PSI_RLU"/>
    <property type="match status" value="1"/>
</dbReference>
<keyword evidence="5" id="KW-1185">Reference proteome</keyword>
<gene>
    <name evidence="4" type="ordered locus">Flexsi_1398</name>
</gene>
<dbReference type="GO" id="GO:0000455">
    <property type="term" value="P:enzyme-directed rRNA pseudouridine synthesis"/>
    <property type="evidence" value="ECO:0007669"/>
    <property type="project" value="TreeGrafter"/>
</dbReference>
<dbReference type="GO" id="GO:0009982">
    <property type="term" value="F:pseudouridine synthase activity"/>
    <property type="evidence" value="ECO:0007669"/>
    <property type="project" value="InterPro"/>
</dbReference>
<dbReference type="KEGG" id="fsi:Flexsi_1398"/>
<dbReference type="Pfam" id="PF00849">
    <property type="entry name" value="PseudoU_synth_2"/>
    <property type="match status" value="1"/>
</dbReference>
<comment type="similarity">
    <text evidence="1">Belongs to the pseudouridine synthase RluA family.</text>
</comment>
<evidence type="ECO:0000259" key="3">
    <source>
        <dbReference type="Pfam" id="PF00849"/>
    </source>
</evidence>
<dbReference type="SUPFAM" id="SSF55120">
    <property type="entry name" value="Pseudouridine synthase"/>
    <property type="match status" value="1"/>
</dbReference>
<dbReference type="PANTHER" id="PTHR21600:SF44">
    <property type="entry name" value="RIBOSOMAL LARGE SUBUNIT PSEUDOURIDINE SYNTHASE D"/>
    <property type="match status" value="1"/>
</dbReference>
<dbReference type="Gene3D" id="3.30.2350.10">
    <property type="entry name" value="Pseudouridine synthase"/>
    <property type="match status" value="1"/>
</dbReference>
<dbReference type="RefSeq" id="WP_013886530.1">
    <property type="nucleotide sequence ID" value="NC_015672.1"/>
</dbReference>
<dbReference type="OrthoDB" id="128480at2"/>
<dbReference type="HOGENOM" id="CLU_016902_9_0_0"/>
<evidence type="ECO:0000256" key="2">
    <source>
        <dbReference type="ARBA" id="ARBA00023235"/>
    </source>
</evidence>
<dbReference type="InterPro" id="IPR006224">
    <property type="entry name" value="PsdUridine_synth_RluA-like_CS"/>
</dbReference>
<keyword evidence="2" id="KW-0413">Isomerase</keyword>
<evidence type="ECO:0000313" key="5">
    <source>
        <dbReference type="Proteomes" id="UP000006621"/>
    </source>
</evidence>
<feature type="domain" description="Pseudouridine synthase RsuA/RluA-like" evidence="3">
    <location>
        <begin position="87"/>
        <end position="198"/>
    </location>
</feature>
<proteinExistence type="inferred from homology"/>
<dbReference type="InterPro" id="IPR006145">
    <property type="entry name" value="PsdUridine_synth_RsuA/RluA"/>
</dbReference>
<dbReference type="EMBL" id="CP002858">
    <property type="protein sequence ID" value="AEI15048.1"/>
    <property type="molecule type" value="Genomic_DNA"/>
</dbReference>
<dbReference type="InterPro" id="IPR020103">
    <property type="entry name" value="PsdUridine_synth_cat_dom_sf"/>
</dbReference>
<evidence type="ECO:0000313" key="4">
    <source>
        <dbReference type="EMBL" id="AEI15048.1"/>
    </source>
</evidence>
<name>F8E7Y0_FLESM</name>
<sequence length="241" mass="27642">MKKEKAYKLLSAQEGISNRAAKDLIDRGVVFAGGEHLKIARTELPLDTVFKIRRDELNEVEVLFEDENLFAVNKSPYLTSYEVSQICDFPLIHRLDKGTSGVLLMAKNESFRKKVVELFKNQEIAKEYIAWVSGILAEDMYIDKNIKTHKHGKAKSYIYSKGKPAKTFVFPMEVSNKCTKVLIKIYTGRTHQIRVHLQDAGFPVLGDTEYGGKKYHRIMLHAKRIEMPGYTIETPEPQDFK</sequence>
<dbReference type="STRING" id="717231.Flexsi_1398"/>
<dbReference type="eggNOG" id="COG0564">
    <property type="taxonomic scope" value="Bacteria"/>
</dbReference>
<reference evidence="5" key="2">
    <citation type="submission" date="2011-06" db="EMBL/GenBank/DDBJ databases">
        <title>The complete genome of Flexistipes sinusarabici DSM 4947.</title>
        <authorList>
            <person name="Lucas S."/>
            <person name="Han J."/>
            <person name="Lapidus A."/>
            <person name="Bruce D."/>
            <person name="Goodwin L."/>
            <person name="Pitluck S."/>
            <person name="Peters L."/>
            <person name="Kyrpides N."/>
            <person name="Mavromatis K."/>
            <person name="Ivanova N."/>
            <person name="Mikhailova N."/>
            <person name="Chertkov O."/>
            <person name="Detter J.C."/>
            <person name="Tapia R."/>
            <person name="Han C."/>
            <person name="Land M."/>
            <person name="Hauser L."/>
            <person name="Markowitz V."/>
            <person name="Cheng J.-F."/>
            <person name="Hugenholtz P."/>
            <person name="Woyke T."/>
            <person name="Wu D."/>
            <person name="Spring S."/>
            <person name="Schroeder M."/>
            <person name="Brambilla E."/>
            <person name="Klenk H.-P."/>
            <person name="Eisen J.A."/>
        </authorList>
    </citation>
    <scope>NUCLEOTIDE SEQUENCE [LARGE SCALE GENOMIC DNA]</scope>
    <source>
        <strain evidence="5">DSM 4947 / MAS 10</strain>
    </source>
</reference>
<organism evidence="4 5">
    <name type="scientific">Flexistipes sinusarabici (strain ATCC 49648 / DSM 4947 / MAS 10)</name>
    <dbReference type="NCBI Taxonomy" id="717231"/>
    <lineage>
        <taxon>Bacteria</taxon>
        <taxon>Pseudomonadati</taxon>
        <taxon>Deferribacterota</taxon>
        <taxon>Deferribacteres</taxon>
        <taxon>Deferribacterales</taxon>
        <taxon>Flexistipitaceae</taxon>
        <taxon>Flexistipes</taxon>
    </lineage>
</organism>
<dbReference type="CDD" id="cd02869">
    <property type="entry name" value="PseudoU_synth_RluA_like"/>
    <property type="match status" value="1"/>
</dbReference>
<dbReference type="Proteomes" id="UP000006621">
    <property type="component" value="Chromosome"/>
</dbReference>
<protein>
    <submittedName>
        <fullName evidence="4">Pseudouridine synthase</fullName>
    </submittedName>
</protein>
<dbReference type="GO" id="GO:0003723">
    <property type="term" value="F:RNA binding"/>
    <property type="evidence" value="ECO:0007669"/>
    <property type="project" value="InterPro"/>
</dbReference>
<reference evidence="4 5" key="1">
    <citation type="journal article" date="2011" name="Stand. Genomic Sci.">
        <title>Genome sequence of the moderately thermophilic halophile Flexistipes sinusarabici strain (MAS10).</title>
        <authorList>
            <person name="Lapidus A."/>
            <person name="Chertkov O."/>
            <person name="Nolan M."/>
            <person name="Lucas S."/>
            <person name="Hammon N."/>
            <person name="Deshpande S."/>
            <person name="Cheng J.F."/>
            <person name="Tapia R."/>
            <person name="Han C."/>
            <person name="Goodwin L."/>
            <person name="Pitluck S."/>
            <person name="Liolios K."/>
            <person name="Pagani I."/>
            <person name="Ivanova N."/>
            <person name="Huntemann M."/>
            <person name="Mavromatis K."/>
            <person name="Mikhailova N."/>
            <person name="Pati A."/>
            <person name="Chen A."/>
            <person name="Palaniappan K."/>
            <person name="Land M."/>
            <person name="Hauser L."/>
            <person name="Brambilla E.M."/>
            <person name="Rohde M."/>
            <person name="Abt B."/>
            <person name="Spring S."/>
            <person name="Goker M."/>
            <person name="Bristow J."/>
            <person name="Eisen J.A."/>
            <person name="Markowitz V."/>
            <person name="Hugenholtz P."/>
            <person name="Kyrpides N.C."/>
            <person name="Klenk H.P."/>
            <person name="Woyke T."/>
        </authorList>
    </citation>
    <scope>NUCLEOTIDE SEQUENCE [LARGE SCALE GENOMIC DNA]</scope>
    <source>
        <strain evidence="5">DSM 4947 / MAS 10</strain>
    </source>
</reference>
<accession>F8E7Y0</accession>